<accession>A0A5P8E8Y3</accession>
<evidence type="ECO:0000256" key="1">
    <source>
        <dbReference type="ARBA" id="ARBA00004651"/>
    </source>
</evidence>
<keyword evidence="4 8" id="KW-0812">Transmembrane</keyword>
<feature type="transmembrane region" description="Helical" evidence="8">
    <location>
        <begin position="298"/>
        <end position="327"/>
    </location>
</feature>
<evidence type="ECO:0000256" key="6">
    <source>
        <dbReference type="ARBA" id="ARBA00023136"/>
    </source>
</evidence>
<dbReference type="InterPro" id="IPR028362">
    <property type="entry name" value="AlgI"/>
</dbReference>
<dbReference type="InterPro" id="IPR004299">
    <property type="entry name" value="MBOAT_fam"/>
</dbReference>
<dbReference type="RefSeq" id="WP_111897638.1">
    <property type="nucleotide sequence ID" value="NZ_CP033459.1"/>
</dbReference>
<comment type="subcellular location">
    <subcellularLocation>
        <location evidence="1">Cell membrane</location>
        <topology evidence="1">Multi-pass membrane protein</topology>
    </subcellularLocation>
</comment>
<evidence type="ECO:0000256" key="5">
    <source>
        <dbReference type="ARBA" id="ARBA00022989"/>
    </source>
</evidence>
<keyword evidence="10" id="KW-1185">Reference proteome</keyword>
<dbReference type="EMBL" id="CP033459">
    <property type="protein sequence ID" value="QFQ13408.1"/>
    <property type="molecule type" value="Genomic_DNA"/>
</dbReference>
<evidence type="ECO:0000256" key="8">
    <source>
        <dbReference type="SAM" id="Phobius"/>
    </source>
</evidence>
<feature type="transmembrane region" description="Helical" evidence="8">
    <location>
        <begin position="136"/>
        <end position="154"/>
    </location>
</feature>
<feature type="transmembrane region" description="Helical" evidence="8">
    <location>
        <begin position="339"/>
        <end position="356"/>
    </location>
</feature>
<protein>
    <submittedName>
        <fullName evidence="9">MBOAT family protein</fullName>
    </submittedName>
</protein>
<dbReference type="GO" id="GO:0016746">
    <property type="term" value="F:acyltransferase activity"/>
    <property type="evidence" value="ECO:0007669"/>
    <property type="project" value="UniProtKB-KW"/>
</dbReference>
<dbReference type="GO" id="GO:0005886">
    <property type="term" value="C:plasma membrane"/>
    <property type="evidence" value="ECO:0007669"/>
    <property type="project" value="UniProtKB-SubCell"/>
</dbReference>
<feature type="transmembrane region" description="Helical" evidence="8">
    <location>
        <begin position="169"/>
        <end position="187"/>
    </location>
</feature>
<dbReference type="PIRSF" id="PIRSF500217">
    <property type="entry name" value="AlgI"/>
    <property type="match status" value="1"/>
</dbReference>
<evidence type="ECO:0000313" key="10">
    <source>
        <dbReference type="Proteomes" id="UP000249375"/>
    </source>
</evidence>
<keyword evidence="3 7" id="KW-1003">Cell membrane</keyword>
<dbReference type="InterPro" id="IPR024194">
    <property type="entry name" value="Ac/AlaTfrase_AlgI/DltB"/>
</dbReference>
<name>A0A5P8E8Y3_9BACT</name>
<dbReference type="InterPro" id="IPR051085">
    <property type="entry name" value="MB_O-acyltransferase"/>
</dbReference>
<dbReference type="Proteomes" id="UP000249375">
    <property type="component" value="Chromosome"/>
</dbReference>
<dbReference type="GO" id="GO:0042121">
    <property type="term" value="P:alginic acid biosynthetic process"/>
    <property type="evidence" value="ECO:0007669"/>
    <property type="project" value="InterPro"/>
</dbReference>
<dbReference type="KEGG" id="alq:C7Y71_010505"/>
<sequence>MLFNTPTYFYFLIPTLIAFYTLNSFSTRWRNIFLLAASWFFYAQLHWWYLLLLGYATVVNYVGGLWIDRERERKGKVKAALWTTVILTLAALVVFKYFYIFNSNIMLPVGMSFFTFMALTYSIDIYRGKIHADKDLIKVALFISFFPTLLSGPIERAQNMLPQLSRRIPFHSTNLIIGAQWFIWGLFKKIVIADRLADYVNMIYAAPEAHNGATLALAAFFYSFQIYCDFSGYADMAIGSGRMMGFRIMQNFRLPYCVRTIKEFWRRWHISLTSWFTEYVYISLGGNRVSKARWMLNISLVFILSGIWHGATAAFAIWGALHAVYYLLEKYFGPKQPNVLYHILIFILITFAWIFFRTEDATLSCQIIWRICTDFMHTPLLGSSAFTTILTACLLLAFIVREFVSYRVGSEKRSIAELVFLLIFIALFSVTSEQFVYFQF</sequence>
<dbReference type="OrthoDB" id="9805788at2"/>
<feature type="transmembrane region" description="Helical" evidence="8">
    <location>
        <begin position="377"/>
        <end position="399"/>
    </location>
</feature>
<keyword evidence="5 8" id="KW-1133">Transmembrane helix</keyword>
<evidence type="ECO:0000256" key="3">
    <source>
        <dbReference type="ARBA" id="ARBA00022475"/>
    </source>
</evidence>
<dbReference type="AlphaFoldDB" id="A0A5P8E8Y3"/>
<proteinExistence type="inferred from homology"/>
<keyword evidence="7" id="KW-0012">Acyltransferase</keyword>
<feature type="transmembrane region" description="Helical" evidence="8">
    <location>
        <begin position="105"/>
        <end position="124"/>
    </location>
</feature>
<dbReference type="Pfam" id="PF03062">
    <property type="entry name" value="MBOAT"/>
    <property type="match status" value="1"/>
</dbReference>
<feature type="transmembrane region" description="Helical" evidence="8">
    <location>
        <begin position="419"/>
        <end position="438"/>
    </location>
</feature>
<keyword evidence="7" id="KW-0808">Transferase</keyword>
<feature type="transmembrane region" description="Helical" evidence="8">
    <location>
        <begin position="7"/>
        <end position="26"/>
    </location>
</feature>
<feature type="transmembrane region" description="Helical" evidence="8">
    <location>
        <begin position="46"/>
        <end position="67"/>
    </location>
</feature>
<organism evidence="9 10">
    <name type="scientific">Pseudoprevotella muciniphila</name>
    <dbReference type="NCBI Taxonomy" id="2133944"/>
    <lineage>
        <taxon>Bacteria</taxon>
        <taxon>Pseudomonadati</taxon>
        <taxon>Bacteroidota</taxon>
        <taxon>Bacteroidia</taxon>
        <taxon>Bacteroidales</taxon>
        <taxon>Prevotellaceae</taxon>
        <taxon>Pseudoprevotella</taxon>
    </lineage>
</organism>
<dbReference type="PIRSF" id="PIRSF016636">
    <property type="entry name" value="AlgI_DltB"/>
    <property type="match status" value="1"/>
</dbReference>
<dbReference type="PANTHER" id="PTHR13285:SF18">
    <property type="entry name" value="PROTEIN-CYSTEINE N-PALMITOYLTRANSFERASE RASP"/>
    <property type="match status" value="1"/>
</dbReference>
<evidence type="ECO:0000256" key="2">
    <source>
        <dbReference type="ARBA" id="ARBA00010323"/>
    </source>
</evidence>
<dbReference type="PANTHER" id="PTHR13285">
    <property type="entry name" value="ACYLTRANSFERASE"/>
    <property type="match status" value="1"/>
</dbReference>
<feature type="transmembrane region" description="Helical" evidence="8">
    <location>
        <begin position="79"/>
        <end position="99"/>
    </location>
</feature>
<reference evidence="9 10" key="1">
    <citation type="submission" date="2018-11" db="EMBL/GenBank/DDBJ databases">
        <authorList>
            <person name="Na S.W."/>
            <person name="Baik M."/>
        </authorList>
    </citation>
    <scope>NUCLEOTIDE SEQUENCE [LARGE SCALE GENOMIC DNA]</scope>
    <source>
        <strain evidence="9 10">E39</strain>
    </source>
</reference>
<comment type="similarity">
    <text evidence="2 7">Belongs to the membrane-bound acyltransferase family.</text>
</comment>
<evidence type="ECO:0000256" key="4">
    <source>
        <dbReference type="ARBA" id="ARBA00022692"/>
    </source>
</evidence>
<gene>
    <name evidence="9" type="ORF">C7Y71_010505</name>
</gene>
<evidence type="ECO:0000256" key="7">
    <source>
        <dbReference type="PIRNR" id="PIRNR016636"/>
    </source>
</evidence>
<evidence type="ECO:0000313" key="9">
    <source>
        <dbReference type="EMBL" id="QFQ13408.1"/>
    </source>
</evidence>
<keyword evidence="6 7" id="KW-0472">Membrane</keyword>